<reference evidence="1 2" key="1">
    <citation type="submission" date="2018-09" db="EMBL/GenBank/DDBJ databases">
        <title>Comparative genomics of Leucobacter spp.</title>
        <authorList>
            <person name="Reis A.C."/>
            <person name="Kolvenbach B.A."/>
            <person name="Corvini P.F.X."/>
            <person name="Nunes O.C."/>
        </authorList>
    </citation>
    <scope>NUCLEOTIDE SEQUENCE [LARGE SCALE GENOMIC DNA]</scope>
    <source>
        <strain evidence="1 2">TAN 31504</strain>
    </source>
</reference>
<organism evidence="1 2">
    <name type="scientific">Leucobacter chromiireducens subsp. solipictus</name>
    <dbReference type="NCBI Taxonomy" id="398235"/>
    <lineage>
        <taxon>Bacteria</taxon>
        <taxon>Bacillati</taxon>
        <taxon>Actinomycetota</taxon>
        <taxon>Actinomycetes</taxon>
        <taxon>Micrococcales</taxon>
        <taxon>Microbacteriaceae</taxon>
        <taxon>Leucobacter</taxon>
    </lineage>
</organism>
<dbReference type="SUPFAM" id="SSF46785">
    <property type="entry name" value="Winged helix' DNA-binding domain"/>
    <property type="match status" value="1"/>
</dbReference>
<dbReference type="InterPro" id="IPR036390">
    <property type="entry name" value="WH_DNA-bd_sf"/>
</dbReference>
<evidence type="ECO:0000313" key="1">
    <source>
        <dbReference type="EMBL" id="MBL3679528.1"/>
    </source>
</evidence>
<name>A0ABS1SG41_9MICO</name>
<dbReference type="EMBL" id="QYAC01000004">
    <property type="protein sequence ID" value="MBL3679528.1"/>
    <property type="molecule type" value="Genomic_DNA"/>
</dbReference>
<comment type="caution">
    <text evidence="1">The sequence shown here is derived from an EMBL/GenBank/DDBJ whole genome shotgun (WGS) entry which is preliminary data.</text>
</comment>
<dbReference type="RefSeq" id="WP_202344788.1">
    <property type="nucleotide sequence ID" value="NZ_BAAAPI010000006.1"/>
</dbReference>
<protein>
    <submittedName>
        <fullName evidence="1">Uncharacterized protein</fullName>
    </submittedName>
</protein>
<proteinExistence type="predicted"/>
<gene>
    <name evidence="1" type="ORF">D3230_09540</name>
</gene>
<sequence length="432" mass="46440">MDTAPFRTWLAGAAHRYSTREALLYAACAWAGARMPDLSAVDLYYAQKIVLKGDAFSLSSVRAAVARLAAERSSVHSLPAPARAARRVVALAIVPHNMVAKGRQEIVRRAITVIGLTWIAEAARCETMTHVIVSSRWLAGQLGTSQQNALNVIKILRQEGILVGEKKLRDGRTRAYRLRHLYRPERLAGELAWAADADQLVAWVTEGVAPTPGSLADVLASAGSPVFTHPGAAVHGAWLTALRDAMTPRAREARQIAKELRHPKQATRRRRALASDLELFQAWPKMLGSPARPAAARAWLADRPAEQPMVEWLAGVAEATGAAAAADERKLAADAARRANRREADRVTGQIRSYKTPEEVAVAVLQRVGAAPETEGDAKAWLGQVAGAWAQIGDRASLAQKSALRSGVAGVLQKRAGVDQARAQIAAERAVA</sequence>
<accession>A0ABS1SG41</accession>
<keyword evidence="2" id="KW-1185">Reference proteome</keyword>
<dbReference type="Proteomes" id="UP001645859">
    <property type="component" value="Unassembled WGS sequence"/>
</dbReference>
<evidence type="ECO:0000313" key="2">
    <source>
        <dbReference type="Proteomes" id="UP001645859"/>
    </source>
</evidence>